<reference evidence="2 3" key="1">
    <citation type="submission" date="2018-01" db="EMBL/GenBank/DDBJ databases">
        <title>Denitrification phenotypes of diverse strains of Pseudomonas stutzeri.</title>
        <authorList>
            <person name="Milligan D.A."/>
            <person name="Bergaust L."/>
            <person name="Bakken L.R."/>
            <person name="Frostegard A."/>
        </authorList>
    </citation>
    <scope>NUCLEOTIDE SEQUENCE [LARGE SCALE GENOMIC DNA]</scope>
    <source>
        <strain evidence="2 3">24a13</strain>
    </source>
</reference>
<accession>A0A2S4AHI5</accession>
<feature type="compositionally biased region" description="Basic and acidic residues" evidence="1">
    <location>
        <begin position="151"/>
        <end position="160"/>
    </location>
</feature>
<dbReference type="AlphaFoldDB" id="A0A2S4AHI5"/>
<sequence>MAKIAGLWMDATRLDPGDGGQIATMASGLIKTANMRTEDAWLTSLGNWTFNHPDPEAQFILASGLVRFLDIYGHSAGLSPECRNATRELAVELAAATAIFNPAIRLAGERFAEQERLETLEEQRRLEAKRIEKHLLNAELLSRAQHSGNRQSERPTESKPRNTAGLISKAEAYTHAIEFLSLQLCDEGYAIKWMGESRGDIPSLIIEKGTIIFHVLLHVDIWPARTTPAPFVLERFQQEATAAGAYLRYAGLIALNRRAKQGHEKSEITAANIGFSFDGLQSLGA</sequence>
<gene>
    <name evidence="2" type="ORF">CXK91_21740</name>
</gene>
<dbReference type="OrthoDB" id="9951063at2"/>
<comment type="caution">
    <text evidence="2">The sequence shown here is derived from an EMBL/GenBank/DDBJ whole genome shotgun (WGS) entry which is preliminary data.</text>
</comment>
<dbReference type="RefSeq" id="WP_103458074.1">
    <property type="nucleotide sequence ID" value="NZ_JAMOHQ010000017.1"/>
</dbReference>
<evidence type="ECO:0000256" key="1">
    <source>
        <dbReference type="SAM" id="MobiDB-lite"/>
    </source>
</evidence>
<evidence type="ECO:0000313" key="3">
    <source>
        <dbReference type="Proteomes" id="UP000237068"/>
    </source>
</evidence>
<protein>
    <submittedName>
        <fullName evidence="2">Uncharacterized protein</fullName>
    </submittedName>
</protein>
<proteinExistence type="predicted"/>
<dbReference type="EMBL" id="PPXG01000011">
    <property type="protein sequence ID" value="POH80941.1"/>
    <property type="molecule type" value="Genomic_DNA"/>
</dbReference>
<organism evidence="2 3">
    <name type="scientific">Stutzerimonas stutzeri</name>
    <name type="common">Pseudomonas stutzeri</name>
    <dbReference type="NCBI Taxonomy" id="316"/>
    <lineage>
        <taxon>Bacteria</taxon>
        <taxon>Pseudomonadati</taxon>
        <taxon>Pseudomonadota</taxon>
        <taxon>Gammaproteobacteria</taxon>
        <taxon>Pseudomonadales</taxon>
        <taxon>Pseudomonadaceae</taxon>
        <taxon>Stutzerimonas</taxon>
    </lineage>
</organism>
<evidence type="ECO:0000313" key="2">
    <source>
        <dbReference type="EMBL" id="POH80941.1"/>
    </source>
</evidence>
<name>A0A2S4AHI5_STUST</name>
<feature type="region of interest" description="Disordered" evidence="1">
    <location>
        <begin position="144"/>
        <end position="163"/>
    </location>
</feature>
<dbReference type="Proteomes" id="UP000237068">
    <property type="component" value="Unassembled WGS sequence"/>
</dbReference>